<dbReference type="EMBL" id="KE647006">
    <property type="protein sequence ID" value="EQB62100.1"/>
    <property type="molecule type" value="Genomic_DNA"/>
</dbReference>
<dbReference type="HOGENOM" id="CLU_080628_3_2_1"/>
<feature type="coiled-coil region" evidence="6">
    <location>
        <begin position="79"/>
        <end position="147"/>
    </location>
</feature>
<organism evidence="10 11">
    <name type="scientific">Vairimorpha apis BRL 01</name>
    <dbReference type="NCBI Taxonomy" id="1037528"/>
    <lineage>
        <taxon>Eukaryota</taxon>
        <taxon>Fungi</taxon>
        <taxon>Fungi incertae sedis</taxon>
        <taxon>Microsporidia</taxon>
        <taxon>Nosematidae</taxon>
        <taxon>Vairimorpha</taxon>
    </lineage>
</organism>
<keyword evidence="4 5" id="KW-0539">Nucleus</keyword>
<evidence type="ECO:0000256" key="6">
    <source>
        <dbReference type="SAM" id="Coils"/>
    </source>
</evidence>
<comment type="similarity">
    <text evidence="2 5">Belongs to the MND1 family.</text>
</comment>
<evidence type="ECO:0000256" key="2">
    <source>
        <dbReference type="ARBA" id="ARBA00005981"/>
    </source>
</evidence>
<protein>
    <recommendedName>
        <fullName evidence="5">Meiotic nuclear division protein 1</fullName>
    </recommendedName>
</protein>
<dbReference type="EMBL" id="KE647078">
    <property type="protein sequence ID" value="EQB61845.1"/>
    <property type="molecule type" value="Genomic_DNA"/>
</dbReference>
<dbReference type="PIRSF" id="PIRSF026991">
    <property type="entry name" value="Mnd1"/>
    <property type="match status" value="1"/>
</dbReference>
<gene>
    <name evidence="10" type="ORF">NAPIS_ORF00329</name>
    <name evidence="9" type="ORF">NAPIS_ORF00577</name>
</gene>
<dbReference type="GO" id="GO:0005634">
    <property type="term" value="C:nucleus"/>
    <property type="evidence" value="ECO:0007669"/>
    <property type="project" value="UniProtKB-SubCell"/>
</dbReference>
<accession>T0MM61</accession>
<sequence>MARYKYMRQEEKREKMLEIFEKHQSFFKIQELEKLGNKEKGIVENTVKDIVMSLLYDDLICSEKVGRSTYYWSNQNKKLVNLVKDKQKLQEENFELTNKIVNIKKELIIENKNKAMTEEKINKLNIYNALVNKVEEMNKELEDYSEICIDEYKQKSQEHNLINEINKLTDYIFTIQDYVSNKFNMDKKDVCKNFNINEDMDYIE</sequence>
<keyword evidence="3 6" id="KW-0175">Coiled coil</keyword>
<dbReference type="GO" id="GO:0003690">
    <property type="term" value="F:double-stranded DNA binding"/>
    <property type="evidence" value="ECO:0007669"/>
    <property type="project" value="InterPro"/>
</dbReference>
<reference evidence="10 11" key="2">
    <citation type="journal article" date="2013" name="BMC Genomics">
        <title>Genome sequencing and comparative genomics of honey bee microsporidia, Nosema apis reveal novel insights into host-parasite interactions.</title>
        <authorList>
            <person name="Chen Yp."/>
            <person name="Pettis J.S."/>
            <person name="Zhao Y."/>
            <person name="Liu X."/>
            <person name="Tallon L.J."/>
            <person name="Sadzewicz L.D."/>
            <person name="Li R."/>
            <person name="Zheng H."/>
            <person name="Huang S."/>
            <person name="Zhang X."/>
            <person name="Hamilton M.C."/>
            <person name="Pernal S.F."/>
            <person name="Melathopoulos A.P."/>
            <person name="Yan X."/>
            <person name="Evans J.D."/>
        </authorList>
    </citation>
    <scope>NUCLEOTIDE SEQUENCE [LARGE SCALE GENOMIC DNA]</scope>
    <source>
        <strain evidence="10 11">BRL 01</strain>
    </source>
</reference>
<evidence type="ECO:0000313" key="9">
    <source>
        <dbReference type="EMBL" id="EQB61845.1"/>
    </source>
</evidence>
<evidence type="ECO:0000256" key="5">
    <source>
        <dbReference type="PIRNR" id="PIRNR026991"/>
    </source>
</evidence>
<dbReference type="VEuPathDB" id="MicrosporidiaDB:NAPIS_ORF00329"/>
<dbReference type="Pfam" id="PF18517">
    <property type="entry name" value="LZ3wCH"/>
    <property type="match status" value="1"/>
</dbReference>
<comment type="subcellular location">
    <subcellularLocation>
        <location evidence="1 5">Nucleus</location>
    </subcellularLocation>
</comment>
<evidence type="ECO:0000313" key="11">
    <source>
        <dbReference type="Proteomes" id="UP000053780"/>
    </source>
</evidence>
<comment type="function">
    <text evidence="5">Required for proper homologous chromosome pairing and efficient cross-over and intragenic recombination during meiosis.</text>
</comment>
<dbReference type="InterPro" id="IPR040661">
    <property type="entry name" value="LZ3wCH"/>
</dbReference>
<evidence type="ECO:0000256" key="3">
    <source>
        <dbReference type="ARBA" id="ARBA00023054"/>
    </source>
</evidence>
<reference evidence="10" key="1">
    <citation type="submission" date="2012-12" db="EMBL/GenBank/DDBJ databases">
        <authorList>
            <person name="Chen Y.P."/>
            <person name="Pettis J.S."/>
            <person name="Zhao Y."/>
            <person name="Liu X."/>
            <person name="Tallon L.J."/>
            <person name="Sadzewicz L.D."/>
            <person name="Li R."/>
            <person name="Zheng H."/>
            <person name="Huang S."/>
            <person name="Zhang X."/>
            <person name="Hamilton M.C."/>
            <person name="Pernal S.F."/>
            <person name="Melathopoulos A.P."/>
            <person name="Yan X."/>
            <person name="Evans J.D."/>
        </authorList>
    </citation>
    <scope>NUCLEOTIDE SEQUENCE</scope>
    <source>
        <strain evidence="10">BRL 01</strain>
    </source>
</reference>
<feature type="domain" description="Mnd1 HTH" evidence="7">
    <location>
        <begin position="16"/>
        <end position="73"/>
    </location>
</feature>
<dbReference type="VEuPathDB" id="MicrosporidiaDB:NAPIS_ORF00577"/>
<evidence type="ECO:0000259" key="7">
    <source>
        <dbReference type="Pfam" id="PF03962"/>
    </source>
</evidence>
<dbReference type="InterPro" id="IPR005647">
    <property type="entry name" value="Mnd1"/>
</dbReference>
<keyword evidence="11" id="KW-1185">Reference proteome</keyword>
<proteinExistence type="inferred from homology"/>
<name>T0MM61_9MICR</name>
<evidence type="ECO:0000259" key="8">
    <source>
        <dbReference type="Pfam" id="PF18517"/>
    </source>
</evidence>
<evidence type="ECO:0000256" key="1">
    <source>
        <dbReference type="ARBA" id="ARBA00004123"/>
    </source>
</evidence>
<dbReference type="Proteomes" id="UP000053780">
    <property type="component" value="Unassembled WGS sequence"/>
</dbReference>
<dbReference type="Pfam" id="PF03962">
    <property type="entry name" value="Mnd1"/>
    <property type="match status" value="1"/>
</dbReference>
<evidence type="ECO:0000256" key="4">
    <source>
        <dbReference type="ARBA" id="ARBA00023242"/>
    </source>
</evidence>
<feature type="domain" description="Leucine zipper with capping helix" evidence="8">
    <location>
        <begin position="155"/>
        <end position="203"/>
    </location>
</feature>
<evidence type="ECO:0000313" key="10">
    <source>
        <dbReference type="EMBL" id="EQB62100.1"/>
    </source>
</evidence>
<dbReference type="InterPro" id="IPR040453">
    <property type="entry name" value="Mnd1_HTH"/>
</dbReference>
<dbReference type="GO" id="GO:0007131">
    <property type="term" value="P:reciprocal meiotic recombination"/>
    <property type="evidence" value="ECO:0007669"/>
    <property type="project" value="InterPro"/>
</dbReference>
<dbReference type="AlphaFoldDB" id="T0MM61"/>
<dbReference type="OrthoDB" id="273345at2759"/>